<accession>A0A6A4X3K2</accession>
<evidence type="ECO:0000256" key="1">
    <source>
        <dbReference type="SAM" id="MobiDB-lite"/>
    </source>
</evidence>
<feature type="region of interest" description="Disordered" evidence="1">
    <location>
        <begin position="28"/>
        <end position="99"/>
    </location>
</feature>
<feature type="compositionally biased region" description="Polar residues" evidence="1">
    <location>
        <begin position="315"/>
        <end position="324"/>
    </location>
</feature>
<feature type="compositionally biased region" description="Polar residues" evidence="1">
    <location>
        <begin position="157"/>
        <end position="167"/>
    </location>
</feature>
<proteinExistence type="predicted"/>
<sequence length="408" mass="44528">MTEALSDFEAYLTTYRRDYAVRTLEMTGPLPQSIPAPVKTQGAGLESNKRPRRRSRRPAEASSLSQNGGGFILPGRSLTVGPAPGVPRPPSHGDERDHQVSEALKIDLPDGDNTDYNQWLLSKLPEIVEKCCRQQEPPPRVIEVLPPPVRRKIRINVTANPNRTSPGRRQDDHPEDPAEGSTDEFVLDGAELRQVHRPRSPSRRRQRQRRRSARRGTSSSASSLESVRRTAGDAATAELVRRVLEEMFGPRPATGGGGSEKQKENHSRNRNRSSSSAPVSGGSPPSRPARDAVGSGRAVRRPVTQLPLPSGGDSVPSSGRSWASPQLLELHSEDRPYRPLASPPPRHADTPRSESGAEDGPRTSSPVAAAPPAVCSHRQAAEDIDSTDVLLSYDPWHAIENDFKTLLN</sequence>
<reference evidence="2 3" key="1">
    <citation type="submission" date="2019-07" db="EMBL/GenBank/DDBJ databases">
        <title>Draft genome assembly of a fouling barnacle, Amphibalanus amphitrite (Darwin, 1854): The first reference genome for Thecostraca.</title>
        <authorList>
            <person name="Kim W."/>
        </authorList>
    </citation>
    <scope>NUCLEOTIDE SEQUENCE [LARGE SCALE GENOMIC DNA]</scope>
    <source>
        <strain evidence="2">SNU_AA5</strain>
        <tissue evidence="2">Soma without cirri and trophi</tissue>
    </source>
</reference>
<protein>
    <submittedName>
        <fullName evidence="2">Uncharacterized protein</fullName>
    </submittedName>
</protein>
<dbReference type="AlphaFoldDB" id="A0A6A4X3K2"/>
<gene>
    <name evidence="2" type="ORF">FJT64_019950</name>
</gene>
<keyword evidence="3" id="KW-1185">Reference proteome</keyword>
<name>A0A6A4X3K2_AMPAM</name>
<organism evidence="2 3">
    <name type="scientific">Amphibalanus amphitrite</name>
    <name type="common">Striped barnacle</name>
    <name type="synonym">Balanus amphitrite</name>
    <dbReference type="NCBI Taxonomy" id="1232801"/>
    <lineage>
        <taxon>Eukaryota</taxon>
        <taxon>Metazoa</taxon>
        <taxon>Ecdysozoa</taxon>
        <taxon>Arthropoda</taxon>
        <taxon>Crustacea</taxon>
        <taxon>Multicrustacea</taxon>
        <taxon>Cirripedia</taxon>
        <taxon>Thoracica</taxon>
        <taxon>Thoracicalcarea</taxon>
        <taxon>Balanomorpha</taxon>
        <taxon>Balanoidea</taxon>
        <taxon>Balanidae</taxon>
        <taxon>Amphibalaninae</taxon>
        <taxon>Amphibalanus</taxon>
    </lineage>
</organism>
<comment type="caution">
    <text evidence="2">The sequence shown here is derived from an EMBL/GenBank/DDBJ whole genome shotgun (WGS) entry which is preliminary data.</text>
</comment>
<feature type="compositionally biased region" description="Low complexity" evidence="1">
    <location>
        <begin position="215"/>
        <end position="225"/>
    </location>
</feature>
<evidence type="ECO:0000313" key="3">
    <source>
        <dbReference type="Proteomes" id="UP000440578"/>
    </source>
</evidence>
<feature type="region of interest" description="Disordered" evidence="1">
    <location>
        <begin position="153"/>
        <end position="233"/>
    </location>
</feature>
<feature type="region of interest" description="Disordered" evidence="1">
    <location>
        <begin position="248"/>
        <end position="380"/>
    </location>
</feature>
<dbReference type="EMBL" id="VIIS01000456">
    <property type="protein sequence ID" value="KAF0308872.1"/>
    <property type="molecule type" value="Genomic_DNA"/>
</dbReference>
<evidence type="ECO:0000313" key="2">
    <source>
        <dbReference type="EMBL" id="KAF0308872.1"/>
    </source>
</evidence>
<dbReference type="Proteomes" id="UP000440578">
    <property type="component" value="Unassembled WGS sequence"/>
</dbReference>
<feature type="compositionally biased region" description="Acidic residues" evidence="1">
    <location>
        <begin position="177"/>
        <end position="186"/>
    </location>
</feature>
<feature type="compositionally biased region" description="Low complexity" evidence="1">
    <location>
        <begin position="272"/>
        <end position="284"/>
    </location>
</feature>
<feature type="compositionally biased region" description="Basic residues" evidence="1">
    <location>
        <begin position="195"/>
        <end position="214"/>
    </location>
</feature>